<evidence type="ECO:0000313" key="2">
    <source>
        <dbReference type="EMBL" id="JAP07570.1"/>
    </source>
</evidence>
<proteinExistence type="predicted"/>
<accession>A0A0V0GHE8</accession>
<keyword evidence="1" id="KW-0812">Transmembrane</keyword>
<name>A0A0V0GHE8_SOLCH</name>
<reference evidence="2" key="1">
    <citation type="submission" date="2015-12" db="EMBL/GenBank/DDBJ databases">
        <title>Gene expression during late stages of embryo sac development: a critical building block for successful pollen-pistil interactions.</title>
        <authorList>
            <person name="Liu Y."/>
            <person name="Joly V."/>
            <person name="Sabar M."/>
            <person name="Matton D.P."/>
        </authorList>
    </citation>
    <scope>NUCLEOTIDE SEQUENCE</scope>
</reference>
<sequence>MEEQMRILICKSFTLSLSRNLSFSLYCLWSVWLKEKIERKKERDFLSFFVLFFFFPFIISRVL</sequence>
<feature type="transmembrane region" description="Helical" evidence="1">
    <location>
        <begin position="45"/>
        <end position="62"/>
    </location>
</feature>
<dbReference type="AlphaFoldDB" id="A0A0V0GHE8"/>
<organism evidence="2">
    <name type="scientific">Solanum chacoense</name>
    <name type="common">Chaco potato</name>
    <dbReference type="NCBI Taxonomy" id="4108"/>
    <lineage>
        <taxon>Eukaryota</taxon>
        <taxon>Viridiplantae</taxon>
        <taxon>Streptophyta</taxon>
        <taxon>Embryophyta</taxon>
        <taxon>Tracheophyta</taxon>
        <taxon>Spermatophyta</taxon>
        <taxon>Magnoliopsida</taxon>
        <taxon>eudicotyledons</taxon>
        <taxon>Gunneridae</taxon>
        <taxon>Pentapetalae</taxon>
        <taxon>asterids</taxon>
        <taxon>lamiids</taxon>
        <taxon>Solanales</taxon>
        <taxon>Solanaceae</taxon>
        <taxon>Solanoideae</taxon>
        <taxon>Solaneae</taxon>
        <taxon>Solanum</taxon>
    </lineage>
</organism>
<dbReference type="EMBL" id="GEDG01038477">
    <property type="protein sequence ID" value="JAP07570.1"/>
    <property type="molecule type" value="Transcribed_RNA"/>
</dbReference>
<keyword evidence="1" id="KW-0472">Membrane</keyword>
<protein>
    <submittedName>
        <fullName evidence="2">Putative ovule protein</fullName>
    </submittedName>
</protein>
<keyword evidence="1" id="KW-1133">Transmembrane helix</keyword>
<evidence type="ECO:0000256" key="1">
    <source>
        <dbReference type="SAM" id="Phobius"/>
    </source>
</evidence>